<dbReference type="Pfam" id="PF25066">
    <property type="entry name" value="TPR_VPS8_2"/>
    <property type="match status" value="1"/>
</dbReference>
<feature type="compositionally biased region" description="Polar residues" evidence="2">
    <location>
        <begin position="37"/>
        <end position="47"/>
    </location>
</feature>
<dbReference type="InterPro" id="IPR036322">
    <property type="entry name" value="WD40_repeat_dom_sf"/>
</dbReference>
<dbReference type="GO" id="GO:0005770">
    <property type="term" value="C:late endosome"/>
    <property type="evidence" value="ECO:0007669"/>
    <property type="project" value="TreeGrafter"/>
</dbReference>
<comment type="similarity">
    <text evidence="1">Belongs to the VPS8 family.</text>
</comment>
<proteinExistence type="inferred from homology"/>
<dbReference type="SUPFAM" id="SSF50978">
    <property type="entry name" value="WD40 repeat-like"/>
    <property type="match status" value="1"/>
</dbReference>
<organism evidence="5 6">
    <name type="scientific">Rickenella mellea</name>
    <dbReference type="NCBI Taxonomy" id="50990"/>
    <lineage>
        <taxon>Eukaryota</taxon>
        <taxon>Fungi</taxon>
        <taxon>Dikarya</taxon>
        <taxon>Basidiomycota</taxon>
        <taxon>Agaricomycotina</taxon>
        <taxon>Agaricomycetes</taxon>
        <taxon>Hymenochaetales</taxon>
        <taxon>Rickenellaceae</taxon>
        <taxon>Rickenella</taxon>
    </lineage>
</organism>
<dbReference type="VEuPathDB" id="FungiDB:BD410DRAFT_716446"/>
<dbReference type="InterPro" id="IPR015943">
    <property type="entry name" value="WD40/YVTN_repeat-like_dom_sf"/>
</dbReference>
<dbReference type="InterPro" id="IPR025941">
    <property type="entry name" value="Vps8_central_dom"/>
</dbReference>
<gene>
    <name evidence="5" type="ORF">BD410DRAFT_716446</name>
</gene>
<feature type="region of interest" description="Disordered" evidence="2">
    <location>
        <begin position="269"/>
        <end position="312"/>
    </location>
</feature>
<dbReference type="GO" id="GO:0034058">
    <property type="term" value="P:endosomal vesicle fusion"/>
    <property type="evidence" value="ECO:0007669"/>
    <property type="project" value="TreeGrafter"/>
</dbReference>
<evidence type="ECO:0000259" key="3">
    <source>
        <dbReference type="Pfam" id="PF12816"/>
    </source>
</evidence>
<evidence type="ECO:0000256" key="2">
    <source>
        <dbReference type="SAM" id="MobiDB-lite"/>
    </source>
</evidence>
<dbReference type="EMBL" id="ML170162">
    <property type="protein sequence ID" value="TDL25957.1"/>
    <property type="molecule type" value="Genomic_DNA"/>
</dbReference>
<dbReference type="Proteomes" id="UP000294933">
    <property type="component" value="Unassembled WGS sequence"/>
</dbReference>
<dbReference type="Pfam" id="PF23410">
    <property type="entry name" value="Beta-prop_VPS8"/>
    <property type="match status" value="2"/>
</dbReference>
<accession>A0A4Y7QE44</accession>
<dbReference type="OrthoDB" id="289913at2759"/>
<dbReference type="STRING" id="50990.A0A4Y7QE44"/>
<evidence type="ECO:0000313" key="6">
    <source>
        <dbReference type="Proteomes" id="UP000294933"/>
    </source>
</evidence>
<feature type="region of interest" description="Disordered" evidence="2">
    <location>
        <begin position="1"/>
        <end position="83"/>
    </location>
</feature>
<protein>
    <submittedName>
        <fullName evidence="5">Uncharacterized protein</fullName>
    </submittedName>
</protein>
<dbReference type="InterPro" id="IPR045111">
    <property type="entry name" value="Vps41/Vps8"/>
</dbReference>
<evidence type="ECO:0000256" key="1">
    <source>
        <dbReference type="ARBA" id="ARBA00009422"/>
    </source>
</evidence>
<feature type="compositionally biased region" description="Polar residues" evidence="2">
    <location>
        <begin position="58"/>
        <end position="79"/>
    </location>
</feature>
<dbReference type="GO" id="GO:0006623">
    <property type="term" value="P:protein targeting to vacuole"/>
    <property type="evidence" value="ECO:0007669"/>
    <property type="project" value="InterPro"/>
</dbReference>
<feature type="domain" description="Vacuolar protein sorting-associated protein 8 central" evidence="3">
    <location>
        <begin position="683"/>
        <end position="896"/>
    </location>
</feature>
<keyword evidence="6" id="KW-1185">Reference proteome</keyword>
<dbReference type="Pfam" id="PF12816">
    <property type="entry name" value="TPR_Vps8"/>
    <property type="match status" value="1"/>
</dbReference>
<dbReference type="GO" id="GO:0030897">
    <property type="term" value="C:HOPS complex"/>
    <property type="evidence" value="ECO:0007669"/>
    <property type="project" value="TreeGrafter"/>
</dbReference>
<reference evidence="5 6" key="1">
    <citation type="submission" date="2018-06" db="EMBL/GenBank/DDBJ databases">
        <title>A transcriptomic atlas of mushroom development highlights an independent origin of complex multicellularity.</title>
        <authorList>
            <consortium name="DOE Joint Genome Institute"/>
            <person name="Krizsan K."/>
            <person name="Almasi E."/>
            <person name="Merenyi Z."/>
            <person name="Sahu N."/>
            <person name="Viragh M."/>
            <person name="Koszo T."/>
            <person name="Mondo S."/>
            <person name="Kiss B."/>
            <person name="Balint B."/>
            <person name="Kues U."/>
            <person name="Barry K."/>
            <person name="Hegedus J.C."/>
            <person name="Henrissat B."/>
            <person name="Johnson J."/>
            <person name="Lipzen A."/>
            <person name="Ohm R."/>
            <person name="Nagy I."/>
            <person name="Pangilinan J."/>
            <person name="Yan J."/>
            <person name="Xiong Y."/>
            <person name="Grigoriev I.V."/>
            <person name="Hibbett D.S."/>
            <person name="Nagy L.G."/>
        </authorList>
    </citation>
    <scope>NUCLEOTIDE SEQUENCE [LARGE SCALE GENOMIC DNA]</scope>
    <source>
        <strain evidence="5 6">SZMC22713</strain>
    </source>
</reference>
<dbReference type="PANTHER" id="PTHR12616">
    <property type="entry name" value="VACUOLAR PROTEIN SORTING VPS41"/>
    <property type="match status" value="1"/>
</dbReference>
<name>A0A4Y7QE44_9AGAM</name>
<evidence type="ECO:0000313" key="5">
    <source>
        <dbReference type="EMBL" id="TDL25957.1"/>
    </source>
</evidence>
<sequence length="1441" mass="161104">MKLSSPSPNGSPAKHVRPFLHPNVSRLRSVIPHPSPNRMSSVSSFGTLPSYDRDAASPSPSHFSTLSRHPSQSELTTGDTQRRSDAVREAFRWTILREIGDLLYTRTPSKASAVLGSDKFGSPTVLSANGYICIGTETGRVCVFDFKQQLRCVCGGDITGKQFGPVTALSLSHDHTFIAAGHAYGHIQLFDINRPQTPARTVNPTNMTAVASGRQEGHLQGSRIVRIGFISGRHTAIVSADDQGLAFYHSLGKALFFDANDTLRILGKYPEEDRPTPTVLKQPATAGNRLKPGSRNGTATPASPKPRSRPSRTACTILAMAPLPLGSSRHPTDAYQLVALLTSIKLVVVGLKPSPKTWFRHHREGDEAINTAKSKWKGCLAWFPSVTVSTNDHGIDTPRNNVPPRSRQNNAKELPATTPLLACSWGRVLNVFRAFENRVSRKVRNEKTGKLDTVEEGKIVFEQHGQIILDSSILAIQWLNANQIIVSTARTLDVYDIRPMKLVERALFDSHSLVSPTPKLSSTGGSADDSYTDVAQSLRTYKGKIFVLRYEDVRVGTLMSWADRILSFVEAGDFLSAIDLTKAYFLGQAEGNKNGLPEDPEAMRNVTGRKLRELMTASTRYLFSEDRLFDATHVTPDNRGVDRTSLFEQLVTACAQACIALGDFDFLFEDLFQSYDDAGILPIYLEHLEPFVLDSSIHAVPPRVTQRFIAMYEQRNDLDNAERIIWHIDPDCLDINQAISLCQDHHLYDALIYVYTKALRDYVSPVVELLGLIRKVLQGRKDRPAQVELSELADDTQSIETIVPNAYKIYPYLSDILSGLTYPSERPLDADEALQAQKDVYTFLFYGRSSVWPPGGGGKLVLTADEEGGVEPTYPYARLLLRFDAEAFLHSLDIAFEHGYLNDESQGVSRQVVVKVLLEIMSSPDQRLSSSDLTFLNIFLARNIPKYPQFIHLPPRSLQNILIGLATDSDLSTREDRQLAAEYLLSVYTPHHSDHIMHLFEEAGFFRILQSWYRQEKQWNPLIETYLRDPDLLPQDIFSNITDTLDNTLRFNRNELPKEVIITILDALPQLLQSAIPETALLVDKYLPDYHSKALGVFDEQEDHKRLAYLRCLLGPHEPGEEHEMGDDMSRGPSLHVGNELCELYMHLLCRYEPDTTIDAIKYLPQQYLESDAIIRICEDEKVFDTVIWLLNRLGNPLAALDRVETYNQDLIESVQTLDTKGGGDGVVDVGNVASNLQKIGHLGVVVCLEHSEHVSQAEVPVEDLWFKLLRSQIFCAQTIASTPLPQLSDRFAEEEAAVTTLRNLVQKTFASLVSISSTKAVLFPRLFKRLVDSTAVARLNSGNSYSEFRTILTGMLESYRSEEDLLVITERLVASDLFDNTEELSKERMKGWKGSDGVCAYCRQSFSMSVAEGRTQPHKIVVSRSGIIYHDSCLQPRNVE</sequence>
<feature type="domain" description="VPS8-like TPR-like repeats" evidence="4">
    <location>
        <begin position="1232"/>
        <end position="1389"/>
    </location>
</feature>
<feature type="compositionally biased region" description="Polar residues" evidence="2">
    <location>
        <begin position="1"/>
        <end position="10"/>
    </location>
</feature>
<evidence type="ECO:0000259" key="4">
    <source>
        <dbReference type="Pfam" id="PF25066"/>
    </source>
</evidence>
<dbReference type="Gene3D" id="2.130.10.10">
    <property type="entry name" value="YVTN repeat-like/Quinoprotein amine dehydrogenase"/>
    <property type="match status" value="1"/>
</dbReference>
<dbReference type="PANTHER" id="PTHR12616:SF8">
    <property type="entry name" value="VACUOLAR PROTEIN SORTING-ASSOCIATED PROTEIN 8 HOMOLOG"/>
    <property type="match status" value="1"/>
</dbReference>
<dbReference type="InterPro" id="IPR059070">
    <property type="entry name" value="TPR_VPS8_2"/>
</dbReference>